<dbReference type="AlphaFoldDB" id="A0A060RAR5"/>
<dbReference type="GO" id="GO:0016829">
    <property type="term" value="F:lyase activity"/>
    <property type="evidence" value="ECO:0007669"/>
    <property type="project" value="UniProtKB-KW"/>
</dbReference>
<dbReference type="KEGG" id="rbc:BN938_0743"/>
<evidence type="ECO:0000256" key="1">
    <source>
        <dbReference type="ARBA" id="ARBA00001933"/>
    </source>
</evidence>
<dbReference type="PANTHER" id="PTHR48097">
    <property type="entry name" value="L-THREONINE ALDOLASE-RELATED"/>
    <property type="match status" value="1"/>
</dbReference>
<evidence type="ECO:0000256" key="3">
    <source>
        <dbReference type="ARBA" id="ARBA00022898"/>
    </source>
</evidence>
<dbReference type="InterPro" id="IPR015424">
    <property type="entry name" value="PyrdxlP-dep_Trfase"/>
</dbReference>
<dbReference type="InterPro" id="IPR015422">
    <property type="entry name" value="PyrdxlP-dep_Trfase_small"/>
</dbReference>
<name>A0A060RAR5_9BACT</name>
<evidence type="ECO:0000256" key="2">
    <source>
        <dbReference type="ARBA" id="ARBA00006966"/>
    </source>
</evidence>
<feature type="domain" description="Aromatic amino acid beta-eliminating lyase/threonine aldolase" evidence="4">
    <location>
        <begin position="4"/>
        <end position="287"/>
    </location>
</feature>
<dbReference type="Proteomes" id="UP000027616">
    <property type="component" value="Chromosome I"/>
</dbReference>
<dbReference type="PATRIC" id="fig|1433126.3.peg.744"/>
<sequence>MKSFGSDNHSGIHPRILQAIAEANTGHVHAYGDDPYTAEAVADIRRVLANELAEVFFVFNGTGANCLSIIAANNSFNSVICSDTAHINVDECGAPERLSGGKLIAVPNVNGKLTVQNARSELHDFGFEHHSQPGLISITQSTELGTVYTLQEIKALSDLAHSHGMYLHVDGARFANGVVSLGVSAKDMVQGVDILSFGGTKNGMMMGEAVVILNPLLARNFKYKRKQSMQLCSKMRFLSAQFSAYLKDDLWLTLAAHSNAMARLLASMIGDYVEIVRPVEANGVFAIIPIEAREKLLKEHFFYVWNETTSEVRLMCSFDTTKEDIERFAEDIIKAVQ</sequence>
<dbReference type="InterPro" id="IPR015421">
    <property type="entry name" value="PyrdxlP-dep_Trfase_major"/>
</dbReference>
<comment type="cofactor">
    <cofactor evidence="1">
        <name>pyridoxal 5'-phosphate</name>
        <dbReference type="ChEBI" id="CHEBI:597326"/>
    </cofactor>
</comment>
<evidence type="ECO:0000313" key="5">
    <source>
        <dbReference type="EMBL" id="CDN30848.1"/>
    </source>
</evidence>
<dbReference type="InterPro" id="IPR001597">
    <property type="entry name" value="ArAA_b-elim_lyase/Thr_aldolase"/>
</dbReference>
<dbReference type="Gene3D" id="3.40.640.10">
    <property type="entry name" value="Type I PLP-dependent aspartate aminotransferase-like (Major domain)"/>
    <property type="match status" value="1"/>
</dbReference>
<accession>A0A060RAR5</accession>
<comment type="similarity">
    <text evidence="2">Belongs to the threonine aldolase family.</text>
</comment>
<dbReference type="Pfam" id="PF01212">
    <property type="entry name" value="Beta_elim_lyase"/>
    <property type="match status" value="1"/>
</dbReference>
<dbReference type="EMBL" id="HG934468">
    <property type="protein sequence ID" value="CDN30848.1"/>
    <property type="molecule type" value="Genomic_DNA"/>
</dbReference>
<dbReference type="EC" id="4.1.2.48" evidence="5"/>
<dbReference type="STRING" id="1433126.BN938_0743"/>
<keyword evidence="3" id="KW-0663">Pyridoxal phosphate</keyword>
<dbReference type="CDD" id="cd06502">
    <property type="entry name" value="TA_like"/>
    <property type="match status" value="1"/>
</dbReference>
<dbReference type="HOGENOM" id="CLU_049619_0_0_10"/>
<keyword evidence="5" id="KW-0456">Lyase</keyword>
<keyword evidence="6" id="KW-1185">Reference proteome</keyword>
<evidence type="ECO:0000259" key="4">
    <source>
        <dbReference type="Pfam" id="PF01212"/>
    </source>
</evidence>
<dbReference type="GO" id="GO:0006520">
    <property type="term" value="P:amino acid metabolic process"/>
    <property type="evidence" value="ECO:0007669"/>
    <property type="project" value="InterPro"/>
</dbReference>
<evidence type="ECO:0000313" key="6">
    <source>
        <dbReference type="Proteomes" id="UP000027616"/>
    </source>
</evidence>
<organism evidence="5 6">
    <name type="scientific">Mucinivorans hirudinis</name>
    <dbReference type="NCBI Taxonomy" id="1433126"/>
    <lineage>
        <taxon>Bacteria</taxon>
        <taxon>Pseudomonadati</taxon>
        <taxon>Bacteroidota</taxon>
        <taxon>Bacteroidia</taxon>
        <taxon>Bacteroidales</taxon>
        <taxon>Rikenellaceae</taxon>
        <taxon>Mucinivorans</taxon>
    </lineage>
</organism>
<dbReference type="Gene3D" id="3.90.1150.10">
    <property type="entry name" value="Aspartate Aminotransferase, domain 1"/>
    <property type="match status" value="1"/>
</dbReference>
<reference evidence="5 6" key="1">
    <citation type="journal article" date="2015" name="Genome Announc.">
        <title>Complete Genome Sequence of the Novel Leech Symbiont Mucinivorans hirudinis M3T.</title>
        <authorList>
            <person name="Nelson M.C."/>
            <person name="Bomar L."/>
            <person name="Graf J."/>
        </authorList>
    </citation>
    <scope>NUCLEOTIDE SEQUENCE [LARGE SCALE GENOMIC DNA]</scope>
    <source>
        <strain evidence="6">M3</strain>
    </source>
</reference>
<dbReference type="PANTHER" id="PTHR48097:SF5">
    <property type="entry name" value="LOW SPECIFICITY L-THREONINE ALDOLASE"/>
    <property type="match status" value="1"/>
</dbReference>
<gene>
    <name evidence="5" type="ORF">BN938_0743</name>
</gene>
<dbReference type="eggNOG" id="COG2008">
    <property type="taxonomic scope" value="Bacteria"/>
</dbReference>
<proteinExistence type="inferred from homology"/>
<dbReference type="OrthoDB" id="9774495at2"/>
<dbReference type="SUPFAM" id="SSF53383">
    <property type="entry name" value="PLP-dependent transferases"/>
    <property type="match status" value="1"/>
</dbReference>
<protein>
    <submittedName>
        <fullName evidence="5">Low-specificity L-threonine aldolase</fullName>
        <ecNumber evidence="5">4.1.2.48</ecNumber>
    </submittedName>
</protein>